<proteinExistence type="predicted"/>
<evidence type="ECO:0000313" key="2">
    <source>
        <dbReference type="EMBL" id="KAF6757577.1"/>
    </source>
</evidence>
<evidence type="ECO:0000256" key="1">
    <source>
        <dbReference type="SAM" id="MobiDB-lite"/>
    </source>
</evidence>
<feature type="region of interest" description="Disordered" evidence="1">
    <location>
        <begin position="1"/>
        <end position="160"/>
    </location>
</feature>
<sequence length="301" mass="35815">MPEHTTSRSPERRRDRDDRDDRGDRERRGEQSAGPSSHRHHHHKGRSRSRSRDRDRRPRSRSRSPGPGRDNHRRPSRSRSRSRSKERRERRKARSRSHSQERRSEKKKRARSPSSSSDSSDSHSRRKRDKKKERKREKKRGKKEKKDKKKSSGSSSHWGKYGIISDVDIFSKTAEFHAWLVEERKINPETITKDLQRKEFSRFVEDFNTATLPNEKYYNMEAYERRMNALRQGEYLPPTDDLYDFEADLKAIKSSHKKKTEEPETYLKVQQERAEVSRMKLLGMDIKQSHGVRMDGSAFDD</sequence>
<feature type="compositionally biased region" description="Basic and acidic residues" evidence="1">
    <location>
        <begin position="1"/>
        <end position="30"/>
    </location>
</feature>
<feature type="compositionally biased region" description="Basic residues" evidence="1">
    <location>
        <begin position="71"/>
        <end position="97"/>
    </location>
</feature>
<evidence type="ECO:0000313" key="3">
    <source>
        <dbReference type="Proteomes" id="UP000521943"/>
    </source>
</evidence>
<reference evidence="2 3" key="1">
    <citation type="submission" date="2020-07" db="EMBL/GenBank/DDBJ databases">
        <title>Comparative genomics of pyrophilous fungi reveals a link between fire events and developmental genes.</title>
        <authorList>
            <consortium name="DOE Joint Genome Institute"/>
            <person name="Steindorff A.S."/>
            <person name="Carver A."/>
            <person name="Calhoun S."/>
            <person name="Stillman K."/>
            <person name="Liu H."/>
            <person name="Lipzen A."/>
            <person name="Pangilinan J."/>
            <person name="Labutti K."/>
            <person name="Bruns T.D."/>
            <person name="Grigoriev I.V."/>
        </authorList>
    </citation>
    <scope>NUCLEOTIDE SEQUENCE [LARGE SCALE GENOMIC DNA]</scope>
    <source>
        <strain evidence="2 3">CBS 144469</strain>
    </source>
</reference>
<dbReference type="AlphaFoldDB" id="A0A8H6MB04"/>
<dbReference type="PANTHER" id="PTHR34689:SF1">
    <property type="entry name" value="NUCLEIC ACID-BINDING PROTEIN"/>
    <property type="match status" value="1"/>
</dbReference>
<feature type="compositionally biased region" description="Basic residues" evidence="1">
    <location>
        <begin position="124"/>
        <end position="151"/>
    </location>
</feature>
<dbReference type="Proteomes" id="UP000521943">
    <property type="component" value="Unassembled WGS sequence"/>
</dbReference>
<keyword evidence="3" id="KW-1185">Reference proteome</keyword>
<dbReference type="PANTHER" id="PTHR34689">
    <property type="entry name" value="NUCLEIC ACID-BINDING PROTEIN"/>
    <property type="match status" value="1"/>
</dbReference>
<name>A0A8H6MB04_9AGAR</name>
<comment type="caution">
    <text evidence="2">The sequence shown here is derived from an EMBL/GenBank/DDBJ whole genome shotgun (WGS) entry which is preliminary data.</text>
</comment>
<feature type="compositionally biased region" description="Basic residues" evidence="1">
    <location>
        <begin position="37"/>
        <end position="49"/>
    </location>
</feature>
<gene>
    <name evidence="2" type="ORF">DFP72DRAFT_891570</name>
</gene>
<protein>
    <submittedName>
        <fullName evidence="2">Uncharacterized protein</fullName>
    </submittedName>
</protein>
<dbReference type="EMBL" id="JACGCI010000022">
    <property type="protein sequence ID" value="KAF6757577.1"/>
    <property type="molecule type" value="Genomic_DNA"/>
</dbReference>
<organism evidence="2 3">
    <name type="scientific">Ephemerocybe angulata</name>
    <dbReference type="NCBI Taxonomy" id="980116"/>
    <lineage>
        <taxon>Eukaryota</taxon>
        <taxon>Fungi</taxon>
        <taxon>Dikarya</taxon>
        <taxon>Basidiomycota</taxon>
        <taxon>Agaricomycotina</taxon>
        <taxon>Agaricomycetes</taxon>
        <taxon>Agaricomycetidae</taxon>
        <taxon>Agaricales</taxon>
        <taxon>Agaricineae</taxon>
        <taxon>Psathyrellaceae</taxon>
        <taxon>Ephemerocybe</taxon>
    </lineage>
</organism>
<dbReference type="OrthoDB" id="2538345at2759"/>
<accession>A0A8H6MB04</accession>